<reference evidence="1" key="1">
    <citation type="submission" date="2020-04" db="EMBL/GenBank/DDBJ databases">
        <authorList>
            <person name="Chiriac C."/>
            <person name="Salcher M."/>
            <person name="Ghai R."/>
            <person name="Kavagutti S V."/>
        </authorList>
    </citation>
    <scope>NUCLEOTIDE SEQUENCE</scope>
</reference>
<protein>
    <submittedName>
        <fullName evidence="1">Uncharacterized protein</fullName>
    </submittedName>
</protein>
<sequence>MKEDLPIGETVKISITSTPSPKVEQIVFPTLALSLKAQIEAFLETETEVSKAKQVNGNVNES</sequence>
<name>A0A6J5LLU8_9CAUD</name>
<gene>
    <name evidence="1" type="ORF">UFOVP248_74</name>
</gene>
<proteinExistence type="predicted"/>
<organism evidence="1">
    <name type="scientific">uncultured Caudovirales phage</name>
    <dbReference type="NCBI Taxonomy" id="2100421"/>
    <lineage>
        <taxon>Viruses</taxon>
        <taxon>Duplodnaviria</taxon>
        <taxon>Heunggongvirae</taxon>
        <taxon>Uroviricota</taxon>
        <taxon>Caudoviricetes</taxon>
        <taxon>Peduoviridae</taxon>
        <taxon>Maltschvirus</taxon>
        <taxon>Maltschvirus maltsch</taxon>
    </lineage>
</organism>
<dbReference type="EMBL" id="LR796267">
    <property type="protein sequence ID" value="CAB4132719.1"/>
    <property type="molecule type" value="Genomic_DNA"/>
</dbReference>
<accession>A0A6J5LLU8</accession>
<evidence type="ECO:0000313" key="1">
    <source>
        <dbReference type="EMBL" id="CAB4132719.1"/>
    </source>
</evidence>